<dbReference type="Pfam" id="PF00400">
    <property type="entry name" value="WD40"/>
    <property type="match status" value="2"/>
</dbReference>
<organism evidence="2">
    <name type="scientific">marine sediment metagenome</name>
    <dbReference type="NCBI Taxonomy" id="412755"/>
    <lineage>
        <taxon>unclassified sequences</taxon>
        <taxon>metagenomes</taxon>
        <taxon>ecological metagenomes</taxon>
    </lineage>
</organism>
<evidence type="ECO:0000313" key="2">
    <source>
        <dbReference type="EMBL" id="KKN19855.1"/>
    </source>
</evidence>
<keyword evidence="1" id="KW-0812">Transmembrane</keyword>
<dbReference type="AlphaFoldDB" id="A0A0F9NK00"/>
<dbReference type="Gene3D" id="2.130.10.10">
    <property type="entry name" value="YVTN repeat-like/Quinoprotein amine dehydrogenase"/>
    <property type="match status" value="2"/>
</dbReference>
<name>A0A0F9NK00_9ZZZZ</name>
<evidence type="ECO:0008006" key="3">
    <source>
        <dbReference type="Google" id="ProtNLM"/>
    </source>
</evidence>
<accession>A0A0F9NK00</accession>
<dbReference type="EMBL" id="LAZR01003297">
    <property type="protein sequence ID" value="KKN19855.1"/>
    <property type="molecule type" value="Genomic_DNA"/>
</dbReference>
<dbReference type="SMART" id="SM00320">
    <property type="entry name" value="WD40"/>
    <property type="match status" value="7"/>
</dbReference>
<keyword evidence="1" id="KW-0472">Membrane</keyword>
<dbReference type="Gene3D" id="2.60.40.10">
    <property type="entry name" value="Immunoglobulins"/>
    <property type="match status" value="1"/>
</dbReference>
<dbReference type="PANTHER" id="PTHR47197">
    <property type="entry name" value="PROTEIN NIRF"/>
    <property type="match status" value="1"/>
</dbReference>
<feature type="transmembrane region" description="Helical" evidence="1">
    <location>
        <begin position="974"/>
        <end position="993"/>
    </location>
</feature>
<dbReference type="NCBIfam" id="NF033507">
    <property type="entry name" value="Loki-CTERM"/>
    <property type="match status" value="1"/>
</dbReference>
<dbReference type="InterPro" id="IPR011047">
    <property type="entry name" value="Quinoprotein_ADH-like_sf"/>
</dbReference>
<gene>
    <name evidence="2" type="ORF">LCGC14_0941540</name>
</gene>
<dbReference type="InterPro" id="IPR013783">
    <property type="entry name" value="Ig-like_fold"/>
</dbReference>
<dbReference type="PANTHER" id="PTHR47197:SF3">
    <property type="entry name" value="DIHYDRO-HEME D1 DEHYDROGENASE"/>
    <property type="match status" value="1"/>
</dbReference>
<dbReference type="SUPFAM" id="SSF50998">
    <property type="entry name" value="Quinoprotein alcohol dehydrogenase-like"/>
    <property type="match status" value="1"/>
</dbReference>
<comment type="caution">
    <text evidence="2">The sequence shown here is derived from an EMBL/GenBank/DDBJ whole genome shotgun (WGS) entry which is preliminary data.</text>
</comment>
<dbReference type="InterPro" id="IPR015943">
    <property type="entry name" value="WD40/YVTN_repeat-like_dom_sf"/>
</dbReference>
<dbReference type="InterPro" id="IPR001680">
    <property type="entry name" value="WD40_rpt"/>
</dbReference>
<keyword evidence="1" id="KW-1133">Transmembrane helix</keyword>
<reference evidence="2" key="1">
    <citation type="journal article" date="2015" name="Nature">
        <title>Complex archaea that bridge the gap between prokaryotes and eukaryotes.</title>
        <authorList>
            <person name="Spang A."/>
            <person name="Saw J.H."/>
            <person name="Jorgensen S.L."/>
            <person name="Zaremba-Niedzwiedzka K."/>
            <person name="Martijn J."/>
            <person name="Lind A.E."/>
            <person name="van Eijk R."/>
            <person name="Schleper C."/>
            <person name="Guy L."/>
            <person name="Ettema T.J."/>
        </authorList>
    </citation>
    <scope>NUCLEOTIDE SEQUENCE</scope>
</reference>
<dbReference type="InterPro" id="IPR051200">
    <property type="entry name" value="Host-pathogen_enzymatic-act"/>
</dbReference>
<evidence type="ECO:0000256" key="1">
    <source>
        <dbReference type="SAM" id="Phobius"/>
    </source>
</evidence>
<protein>
    <recommendedName>
        <fullName evidence="3">Fibronectin type-III domain-containing protein</fullName>
    </recommendedName>
</protein>
<proteinExistence type="predicted"/>
<sequence>MKYKDKLLTITFFLLPILALNILSPFKQQHFETKSQESSLELSSSTPVWSFNAGNGINVVRISADGEYIVAACINTGNIYFFHKSSNVPLWIYPTGTSYVRSVAISADGSYIVAGHDNNLVYLFHKSSSTPLWNYSTGDYVWEVAISADGNYIAAAGRNNYTYFFHRNSSTPLWSYMIGSEVKKVALSNDGNYLAMVGTWWDTDIYVFNTSNSASPLLWSYTTGSWGMSVDISGNGKYVAAGGYENIAYLFNTLSPDPILNYTVGNGIEDIALSDDGSYLAVPAYDKKLYLFDTNNLSSPLLWESLTGDDAEEVAISADGRRIVVGNQFPEDRVYLFSKEDPNPLWYYTCGHNARTVDMSIDGQYIVAGSDDNNVYLFYEPISPGELILSSDAKNPDLDGNFTLSWSTSLAADNYSVYKNENYITKINGSVTLLDAGITNLTYMISGLELGIYYYKIVAYNELGNSSSNCIKIIVLEGGNFTLTTNAGSPDTNGKFDLIWTTSIGAESYSIYTYYHYITSINGSLTILAYQNATSAYPISALENGIYYYVIVAHNEIGTILSNCLSIIVQNPLFNPPGQFTLSTSANIPDEDGLFSLIWTDSESVDYYKIYTSDQFIPQITNETTFIGQTAISPYLVSANGSGEHYYIIQAHNEYGQTLSNCIKVIVQIPLFDNLPGLFTLSSNADIPDKDGLFSLIWTNSENADYYMIFTSDQFITQINNKTTFIGQTAISPYIISANESREYFYIIEAHNEYGPTLSNCIKIIVQIPIFNNTPGLFTLSSNADIPDEDGLFSLIWTNSENADYYKIYTSDQLISQINNGTTFVGQTPISPYIISANGSREYFYIIEAHNENGQTLSNCVKIIVQIPIFNPPGLFTLSSNADAPDKDGLFSLIWTNSENADYYLIYSSGQLITQINNETTFVGQTTVSSYNVLEVGSGEHYYLVEAYNEYGETLSNCIKIFVQVPRIDNLIPGYPLLFLITIVCIVSILIIYRKYKKL</sequence>